<keyword evidence="4 5" id="KW-0413">Isomerase</keyword>
<name>A0A0G0ER67_UNCC3</name>
<organism evidence="8 9">
    <name type="scientific">candidate division CPR3 bacterium GW2011_GWF2_35_18</name>
    <dbReference type="NCBI Taxonomy" id="1618350"/>
    <lineage>
        <taxon>Bacteria</taxon>
        <taxon>Bacteria division CPR3</taxon>
    </lineage>
</organism>
<evidence type="ECO:0000256" key="4">
    <source>
        <dbReference type="ARBA" id="ARBA00023235"/>
    </source>
</evidence>
<dbReference type="InterPro" id="IPR014780">
    <property type="entry name" value="tRNA_psdUridine_synth_TruB"/>
</dbReference>
<dbReference type="InterPro" id="IPR032819">
    <property type="entry name" value="TruB_C"/>
</dbReference>
<comment type="catalytic activity">
    <reaction evidence="1 5">
        <text>uridine(55) in tRNA = pseudouridine(55) in tRNA</text>
        <dbReference type="Rhea" id="RHEA:42532"/>
        <dbReference type="Rhea" id="RHEA-COMP:10101"/>
        <dbReference type="Rhea" id="RHEA-COMP:10102"/>
        <dbReference type="ChEBI" id="CHEBI:65314"/>
        <dbReference type="ChEBI" id="CHEBI:65315"/>
        <dbReference type="EC" id="5.4.99.25"/>
    </reaction>
</comment>
<dbReference type="Gene3D" id="3.30.2350.10">
    <property type="entry name" value="Pseudouridine synthase"/>
    <property type="match status" value="1"/>
</dbReference>
<evidence type="ECO:0000256" key="1">
    <source>
        <dbReference type="ARBA" id="ARBA00000385"/>
    </source>
</evidence>
<keyword evidence="3 5" id="KW-0819">tRNA processing</keyword>
<dbReference type="GO" id="GO:1990481">
    <property type="term" value="P:mRNA pseudouridine synthesis"/>
    <property type="evidence" value="ECO:0007669"/>
    <property type="project" value="TreeGrafter"/>
</dbReference>
<dbReference type="Pfam" id="PF01509">
    <property type="entry name" value="TruB_N"/>
    <property type="match status" value="1"/>
</dbReference>
<sequence length="238" mass="27404">MNQEEYPPILIHKPVGPTSFRIVAELRKITGIKKIGHTGTLDPIAEGLLIVLIGKACKKQDEFMGLNKEYIVEATFGTETDTYDKEGKTVHRCEQEKIETLNKTKLLKVLVDFVGQQEQTVPPFSAIKVNGQRLYKKAREEKIDLKTLPKRTINIFEIELLEFREKTQKNEPKAKIRVFCSKGTYIRSLIHDLGQKLNCGAYVSKLTRTKIGNYQLEKALILEEFEKRWKNNQNLVNE</sequence>
<accession>A0A0G0ER67</accession>
<evidence type="ECO:0000256" key="2">
    <source>
        <dbReference type="ARBA" id="ARBA00005642"/>
    </source>
</evidence>
<dbReference type="GO" id="GO:0003723">
    <property type="term" value="F:RNA binding"/>
    <property type="evidence" value="ECO:0007669"/>
    <property type="project" value="InterPro"/>
</dbReference>
<dbReference type="InterPro" id="IPR002501">
    <property type="entry name" value="PsdUridine_synth_N"/>
</dbReference>
<dbReference type="Proteomes" id="UP000034581">
    <property type="component" value="Unassembled WGS sequence"/>
</dbReference>
<dbReference type="PANTHER" id="PTHR13767">
    <property type="entry name" value="TRNA-PSEUDOURIDINE SYNTHASE"/>
    <property type="match status" value="1"/>
</dbReference>
<protein>
    <recommendedName>
        <fullName evidence="5">tRNA pseudouridine synthase B</fullName>
        <ecNumber evidence="5">5.4.99.25</ecNumber>
    </recommendedName>
    <alternativeName>
        <fullName evidence="5">tRNA pseudouridine(55) synthase</fullName>
        <shortName evidence="5">Psi55 synthase</shortName>
    </alternativeName>
    <alternativeName>
        <fullName evidence="5">tRNA pseudouridylate synthase</fullName>
    </alternativeName>
    <alternativeName>
        <fullName evidence="5">tRNA-uridine isomerase</fullName>
    </alternativeName>
</protein>
<feature type="domain" description="tRNA pseudouridylate synthase B C-terminal" evidence="7">
    <location>
        <begin position="187"/>
        <end position="232"/>
    </location>
</feature>
<dbReference type="InterPro" id="IPR020103">
    <property type="entry name" value="PsdUridine_synth_cat_dom_sf"/>
</dbReference>
<dbReference type="GO" id="GO:0160148">
    <property type="term" value="F:tRNA pseudouridine(55) synthase activity"/>
    <property type="evidence" value="ECO:0007669"/>
    <property type="project" value="UniProtKB-EC"/>
</dbReference>
<dbReference type="AlphaFoldDB" id="A0A0G0ER67"/>
<evidence type="ECO:0000259" key="6">
    <source>
        <dbReference type="Pfam" id="PF01509"/>
    </source>
</evidence>
<proteinExistence type="inferred from homology"/>
<dbReference type="HAMAP" id="MF_01080">
    <property type="entry name" value="TruB_bact"/>
    <property type="match status" value="1"/>
</dbReference>
<dbReference type="SUPFAM" id="SSF55120">
    <property type="entry name" value="Pseudouridine synthase"/>
    <property type="match status" value="1"/>
</dbReference>
<dbReference type="CDD" id="cd02573">
    <property type="entry name" value="PseudoU_synth_EcTruB"/>
    <property type="match status" value="1"/>
</dbReference>
<dbReference type="PATRIC" id="fig|1618350.3.peg.565"/>
<comment type="caution">
    <text evidence="8">The sequence shown here is derived from an EMBL/GenBank/DDBJ whole genome shotgun (WGS) entry which is preliminary data.</text>
</comment>
<evidence type="ECO:0000259" key="7">
    <source>
        <dbReference type="Pfam" id="PF16198"/>
    </source>
</evidence>
<evidence type="ECO:0000256" key="5">
    <source>
        <dbReference type="HAMAP-Rule" id="MF_01080"/>
    </source>
</evidence>
<dbReference type="EMBL" id="LBQB01000003">
    <property type="protein sequence ID" value="KKP69782.1"/>
    <property type="molecule type" value="Genomic_DNA"/>
</dbReference>
<evidence type="ECO:0000256" key="3">
    <source>
        <dbReference type="ARBA" id="ARBA00022694"/>
    </source>
</evidence>
<dbReference type="PANTHER" id="PTHR13767:SF2">
    <property type="entry name" value="PSEUDOURIDYLATE SYNTHASE TRUB1"/>
    <property type="match status" value="1"/>
</dbReference>
<comment type="similarity">
    <text evidence="2 5">Belongs to the pseudouridine synthase TruB family. Type 1 subfamily.</text>
</comment>
<evidence type="ECO:0000313" key="9">
    <source>
        <dbReference type="Proteomes" id="UP000034581"/>
    </source>
</evidence>
<reference evidence="8 9" key="1">
    <citation type="journal article" date="2015" name="Nature">
        <title>rRNA introns, odd ribosomes, and small enigmatic genomes across a large radiation of phyla.</title>
        <authorList>
            <person name="Brown C.T."/>
            <person name="Hug L.A."/>
            <person name="Thomas B.C."/>
            <person name="Sharon I."/>
            <person name="Castelle C.J."/>
            <person name="Singh A."/>
            <person name="Wilkins M.J."/>
            <person name="Williams K.H."/>
            <person name="Banfield J.F."/>
        </authorList>
    </citation>
    <scope>NUCLEOTIDE SEQUENCE [LARGE SCALE GENOMIC DNA]</scope>
</reference>
<evidence type="ECO:0000313" key="8">
    <source>
        <dbReference type="EMBL" id="KKP69782.1"/>
    </source>
</evidence>
<dbReference type="GO" id="GO:0031119">
    <property type="term" value="P:tRNA pseudouridine synthesis"/>
    <property type="evidence" value="ECO:0007669"/>
    <property type="project" value="UniProtKB-UniRule"/>
</dbReference>
<dbReference type="STRING" id="1618350.UR67_C0003G0060"/>
<comment type="function">
    <text evidence="5">Responsible for synthesis of pseudouridine from uracil-55 in the psi GC loop of transfer RNAs.</text>
</comment>
<feature type="domain" description="Pseudouridine synthase II N-terminal" evidence="6">
    <location>
        <begin position="27"/>
        <end position="186"/>
    </location>
</feature>
<dbReference type="EC" id="5.4.99.25" evidence="5"/>
<dbReference type="Pfam" id="PF16198">
    <property type="entry name" value="TruB_C_2"/>
    <property type="match status" value="1"/>
</dbReference>
<dbReference type="NCBIfam" id="TIGR00431">
    <property type="entry name" value="TruB"/>
    <property type="match status" value="1"/>
</dbReference>
<feature type="active site" description="Nucleophile" evidence="5">
    <location>
        <position position="42"/>
    </location>
</feature>
<gene>
    <name evidence="5" type="primary">truB</name>
    <name evidence="8" type="ORF">UR67_C0003G0060</name>
</gene>